<dbReference type="InterPro" id="IPR020471">
    <property type="entry name" value="AKR"/>
</dbReference>
<accession>A0A0B1SKX0</accession>
<evidence type="ECO:0000313" key="2">
    <source>
        <dbReference type="EMBL" id="KHJ84536.1"/>
    </source>
</evidence>
<dbReference type="PANTHER" id="PTHR43827">
    <property type="entry name" value="2,5-DIKETO-D-GLUCONIC ACID REDUCTASE"/>
    <property type="match status" value="1"/>
</dbReference>
<dbReference type="EMBL" id="KN568057">
    <property type="protein sequence ID" value="KHJ84536.1"/>
    <property type="molecule type" value="Genomic_DNA"/>
</dbReference>
<dbReference type="InterPro" id="IPR023210">
    <property type="entry name" value="NADP_OxRdtase_dom"/>
</dbReference>
<dbReference type="Gene3D" id="3.20.20.100">
    <property type="entry name" value="NADP-dependent oxidoreductase domain"/>
    <property type="match status" value="1"/>
</dbReference>
<evidence type="ECO:0000259" key="1">
    <source>
        <dbReference type="Pfam" id="PF00248"/>
    </source>
</evidence>
<protein>
    <recommendedName>
        <fullName evidence="1">NADP-dependent oxidoreductase domain-containing protein</fullName>
    </recommendedName>
</protein>
<proteinExistence type="predicted"/>
<dbReference type="OrthoDB" id="416253at2759"/>
<name>A0A0B1SKX0_OESDE</name>
<dbReference type="Pfam" id="PF00248">
    <property type="entry name" value="Aldo_ket_red"/>
    <property type="match status" value="1"/>
</dbReference>
<dbReference type="Proteomes" id="UP000053660">
    <property type="component" value="Unassembled WGS sequence"/>
</dbReference>
<evidence type="ECO:0000313" key="3">
    <source>
        <dbReference type="Proteomes" id="UP000053660"/>
    </source>
</evidence>
<gene>
    <name evidence="2" type="ORF">OESDEN_15748</name>
</gene>
<feature type="domain" description="NADP-dependent oxidoreductase" evidence="1">
    <location>
        <begin position="26"/>
        <end position="86"/>
    </location>
</feature>
<dbReference type="InterPro" id="IPR036812">
    <property type="entry name" value="NAD(P)_OxRdtase_dom_sf"/>
</dbReference>
<sequence length="122" mass="14290">MPYILATNRTSWKTSWKWPEGNPLSDPVAKELAEKHHKTAAQILLRYLIQRGMIVIPKTVHPERAKENMDIFDFTLSDDEMQKLNTLKTRTRLFILASAFAHPFYPWPDVNKSEFSETMKKN</sequence>
<dbReference type="PANTHER" id="PTHR43827:SF14">
    <property type="entry name" value="NADP-DEPENDENT OXIDOREDUCTASE DOMAIN-CONTAINING PROTEIN"/>
    <property type="match status" value="1"/>
</dbReference>
<dbReference type="AlphaFoldDB" id="A0A0B1SKX0"/>
<dbReference type="GO" id="GO:0016491">
    <property type="term" value="F:oxidoreductase activity"/>
    <property type="evidence" value="ECO:0007669"/>
    <property type="project" value="InterPro"/>
</dbReference>
<organism evidence="2 3">
    <name type="scientific">Oesophagostomum dentatum</name>
    <name type="common">Nodular worm</name>
    <dbReference type="NCBI Taxonomy" id="61180"/>
    <lineage>
        <taxon>Eukaryota</taxon>
        <taxon>Metazoa</taxon>
        <taxon>Ecdysozoa</taxon>
        <taxon>Nematoda</taxon>
        <taxon>Chromadorea</taxon>
        <taxon>Rhabditida</taxon>
        <taxon>Rhabditina</taxon>
        <taxon>Rhabditomorpha</taxon>
        <taxon>Strongyloidea</taxon>
        <taxon>Strongylidae</taxon>
        <taxon>Oesophagostomum</taxon>
    </lineage>
</organism>
<reference evidence="2 3" key="1">
    <citation type="submission" date="2014-03" db="EMBL/GenBank/DDBJ databases">
        <title>Draft genome of the hookworm Oesophagostomum dentatum.</title>
        <authorList>
            <person name="Mitreva M."/>
        </authorList>
    </citation>
    <scope>NUCLEOTIDE SEQUENCE [LARGE SCALE GENOMIC DNA]</scope>
    <source>
        <strain evidence="2 3">OD-Hann</strain>
    </source>
</reference>
<keyword evidence="3" id="KW-1185">Reference proteome</keyword>
<dbReference type="SUPFAM" id="SSF51430">
    <property type="entry name" value="NAD(P)-linked oxidoreductase"/>
    <property type="match status" value="1"/>
</dbReference>